<dbReference type="InterPro" id="IPR006342">
    <property type="entry name" value="FkbM_mtfrase"/>
</dbReference>
<organism evidence="2 3">
    <name type="scientific">Mycobacterium paragordonae</name>
    <dbReference type="NCBI Taxonomy" id="1389713"/>
    <lineage>
        <taxon>Bacteria</taxon>
        <taxon>Bacillati</taxon>
        <taxon>Actinomycetota</taxon>
        <taxon>Actinomycetes</taxon>
        <taxon>Mycobacteriales</taxon>
        <taxon>Mycobacteriaceae</taxon>
        <taxon>Mycobacterium</taxon>
    </lineage>
</organism>
<reference evidence="2 3" key="1">
    <citation type="journal article" date="2019" name="Emerg. Microbes Infect.">
        <title>Comprehensive subspecies identification of 175 nontuberculous mycobacteria species based on 7547 genomic profiles.</title>
        <authorList>
            <person name="Matsumoto Y."/>
            <person name="Kinjo T."/>
            <person name="Motooka D."/>
            <person name="Nabeya D."/>
            <person name="Jung N."/>
            <person name="Uechi K."/>
            <person name="Horii T."/>
            <person name="Iida T."/>
            <person name="Fujita J."/>
            <person name="Nakamura S."/>
        </authorList>
    </citation>
    <scope>NUCLEOTIDE SEQUENCE [LARGE SCALE GENOMIC DNA]</scope>
    <source>
        <strain evidence="2 3">JCM 18565</strain>
    </source>
</reference>
<accession>A0ABQ1CA11</accession>
<dbReference type="Gene3D" id="3.40.50.150">
    <property type="entry name" value="Vaccinia Virus protein VP39"/>
    <property type="match status" value="1"/>
</dbReference>
<evidence type="ECO:0000313" key="2">
    <source>
        <dbReference type="EMBL" id="GFG81308.1"/>
    </source>
</evidence>
<keyword evidence="2" id="KW-0808">Transferase</keyword>
<dbReference type="GO" id="GO:0008168">
    <property type="term" value="F:methyltransferase activity"/>
    <property type="evidence" value="ECO:0007669"/>
    <property type="project" value="UniProtKB-KW"/>
</dbReference>
<dbReference type="NCBIfam" id="TIGR01444">
    <property type="entry name" value="fkbM_fam"/>
    <property type="match status" value="1"/>
</dbReference>
<protein>
    <submittedName>
        <fullName evidence="2">Methyltransferase</fullName>
    </submittedName>
</protein>
<keyword evidence="3" id="KW-1185">Reference proteome</keyword>
<dbReference type="InterPro" id="IPR052514">
    <property type="entry name" value="SAM-dependent_MTase"/>
</dbReference>
<sequence length="332" mass="36767">MDNTRVKSVPVRRALVGGLAGALILAGGWRARVLLRTNPNGGTPVTLPNGLRVRQWQKIETDFLYEETFGKYSVYAKGNYIDFQPGAVIVDAGANVGMFTLFAAHRCRGEAEIFAFEPIPTTFSVLAANAAAATRGDYAAAMGARPGASLKIHAINCGLSATKEEVIFQHHPHFSLWSTQDADFAHQRLDRFLADVAGMIPLAPAVLSRAVVRPFVAWMGRTKKVTATLVPLSSIIEEYHLDRIDILKADVEGAEVAVLQGITPNQWDIVRQVVTEVEYFATKDLVIEILEAHGFTTHWYASERERYGDVRSEVCMVYAWRAEDRRTHRPTT</sequence>
<name>A0ABQ1CA11_9MYCO</name>
<comment type="caution">
    <text evidence="2">The sequence shown here is derived from an EMBL/GenBank/DDBJ whole genome shotgun (WGS) entry which is preliminary data.</text>
</comment>
<keyword evidence="2" id="KW-0489">Methyltransferase</keyword>
<dbReference type="GO" id="GO:0032259">
    <property type="term" value="P:methylation"/>
    <property type="evidence" value="ECO:0007669"/>
    <property type="project" value="UniProtKB-KW"/>
</dbReference>
<dbReference type="Pfam" id="PF05050">
    <property type="entry name" value="Methyltransf_21"/>
    <property type="match status" value="1"/>
</dbReference>
<evidence type="ECO:0000259" key="1">
    <source>
        <dbReference type="Pfam" id="PF05050"/>
    </source>
</evidence>
<dbReference type="PANTHER" id="PTHR34203">
    <property type="entry name" value="METHYLTRANSFERASE, FKBM FAMILY PROTEIN"/>
    <property type="match status" value="1"/>
</dbReference>
<feature type="domain" description="Methyltransferase FkbM" evidence="1">
    <location>
        <begin position="91"/>
        <end position="295"/>
    </location>
</feature>
<dbReference type="PANTHER" id="PTHR34203:SF15">
    <property type="entry name" value="SLL1173 PROTEIN"/>
    <property type="match status" value="1"/>
</dbReference>
<evidence type="ECO:0000313" key="3">
    <source>
        <dbReference type="Proteomes" id="UP000465240"/>
    </source>
</evidence>
<dbReference type="InterPro" id="IPR029063">
    <property type="entry name" value="SAM-dependent_MTases_sf"/>
</dbReference>
<dbReference type="EMBL" id="BLKX01000001">
    <property type="protein sequence ID" value="GFG81308.1"/>
    <property type="molecule type" value="Genomic_DNA"/>
</dbReference>
<proteinExistence type="predicted"/>
<gene>
    <name evidence="2" type="ORF">MPRG_45840</name>
</gene>
<dbReference type="Proteomes" id="UP000465240">
    <property type="component" value="Unassembled WGS sequence"/>
</dbReference>
<dbReference type="SUPFAM" id="SSF53335">
    <property type="entry name" value="S-adenosyl-L-methionine-dependent methyltransferases"/>
    <property type="match status" value="1"/>
</dbReference>